<feature type="region of interest" description="Disordered" evidence="6">
    <location>
        <begin position="235"/>
        <end position="273"/>
    </location>
</feature>
<evidence type="ECO:0000256" key="1">
    <source>
        <dbReference type="ARBA" id="ARBA00008372"/>
    </source>
</evidence>
<evidence type="ECO:0000259" key="7">
    <source>
        <dbReference type="PROSITE" id="PS50103"/>
    </source>
</evidence>
<gene>
    <name evidence="8" type="primary">ABSGL_14546.1 scaffold 14663</name>
</gene>
<keyword evidence="4 5" id="KW-0862">Zinc</keyword>
<keyword evidence="3 5" id="KW-0863">Zinc-finger</keyword>
<feature type="region of interest" description="Disordered" evidence="6">
    <location>
        <begin position="314"/>
        <end position="339"/>
    </location>
</feature>
<proteinExistence type="inferred from homology"/>
<dbReference type="InterPro" id="IPR036855">
    <property type="entry name" value="Znf_CCCH_sf"/>
</dbReference>
<accession>A0A168SSV8</accession>
<dbReference type="OrthoDB" id="414075at2759"/>
<dbReference type="InterPro" id="IPR036397">
    <property type="entry name" value="RNaseH_sf"/>
</dbReference>
<evidence type="ECO:0000256" key="2">
    <source>
        <dbReference type="ARBA" id="ARBA00022723"/>
    </source>
</evidence>
<sequence length="411" mass="46689">MDFTKVTSDNISGLLTPILDLIRQAHYIAVDTEFSGHGPSAAKHMDQRYQDLSKVIQTHTLLSFGLTVVTKQQNSSGWQFFNIEFLTRNQHSFRLDPSNIKFLAENGLDFTQIFRRGIPFSSGSTGKEQDTDELRKLWHGILKIIKERQIPLVVHNGLLDIMYLYESFFASLPETLSTLVADLVEMFPAGIYDTKHLATDVVGEQKSFLAYLYCKYQRQSLDSSSWCVGPSLSPITPSSTESIDKTTRSLDDAAETSSMKRRKRMKKYDSNKKTKSGICGLYALRGWCKRGKECELSHDLQLILDRDLGTSAHKEEQPLTIPQRPLPQTATADESSTERHDHSAHFDAYMTAFVFCHFLSTISLEDLALHINKLNLMRIDVPLRLVPSHYAKPSTEWTRIRSHLWPPSSSL</sequence>
<evidence type="ECO:0000313" key="9">
    <source>
        <dbReference type="Proteomes" id="UP000078561"/>
    </source>
</evidence>
<evidence type="ECO:0000256" key="5">
    <source>
        <dbReference type="PROSITE-ProRule" id="PRU00723"/>
    </source>
</evidence>
<evidence type="ECO:0000313" key="8">
    <source>
        <dbReference type="EMBL" id="SAM08880.1"/>
    </source>
</evidence>
<feature type="compositionally biased region" description="Basic and acidic residues" evidence="6">
    <location>
        <begin position="242"/>
        <end position="251"/>
    </location>
</feature>
<dbReference type="PANTHER" id="PTHR15092">
    <property type="entry name" value="POLY A -SPECIFIC RIBONUCLEASE/TARGET OF EGR1, MEMBER 1"/>
    <property type="match status" value="1"/>
</dbReference>
<evidence type="ECO:0000256" key="4">
    <source>
        <dbReference type="ARBA" id="ARBA00022833"/>
    </source>
</evidence>
<dbReference type="AlphaFoldDB" id="A0A168SSV8"/>
<dbReference type="InterPro" id="IPR006941">
    <property type="entry name" value="RNase_CAF1"/>
</dbReference>
<dbReference type="GO" id="GO:0017069">
    <property type="term" value="F:snRNA binding"/>
    <property type="evidence" value="ECO:0007669"/>
    <property type="project" value="TreeGrafter"/>
</dbReference>
<dbReference type="EMBL" id="LT554937">
    <property type="protein sequence ID" value="SAM08880.1"/>
    <property type="molecule type" value="Genomic_DNA"/>
</dbReference>
<dbReference type="InParanoid" id="A0A168SSV8"/>
<feature type="zinc finger region" description="C3H1-type" evidence="5">
    <location>
        <begin position="273"/>
        <end position="301"/>
    </location>
</feature>
<dbReference type="Gene3D" id="3.30.420.10">
    <property type="entry name" value="Ribonuclease H-like superfamily/Ribonuclease H"/>
    <property type="match status" value="2"/>
</dbReference>
<dbReference type="GO" id="GO:0015030">
    <property type="term" value="C:Cajal body"/>
    <property type="evidence" value="ECO:0007669"/>
    <property type="project" value="TreeGrafter"/>
</dbReference>
<dbReference type="PROSITE" id="PS50103">
    <property type="entry name" value="ZF_C3H1"/>
    <property type="match status" value="1"/>
</dbReference>
<dbReference type="STRING" id="4829.A0A168SSV8"/>
<dbReference type="GO" id="GO:0008270">
    <property type="term" value="F:zinc ion binding"/>
    <property type="evidence" value="ECO:0007669"/>
    <property type="project" value="UniProtKB-KW"/>
</dbReference>
<dbReference type="PANTHER" id="PTHR15092:SF37">
    <property type="entry name" value="TARGET OF EGR1 PROTEIN 1"/>
    <property type="match status" value="1"/>
</dbReference>
<dbReference type="InterPro" id="IPR051181">
    <property type="entry name" value="CAF1_poly(A)_ribonucleases"/>
</dbReference>
<comment type="similarity">
    <text evidence="1">Belongs to the CAF1 family.</text>
</comment>
<keyword evidence="9" id="KW-1185">Reference proteome</keyword>
<dbReference type="SUPFAM" id="SSF90229">
    <property type="entry name" value="CCCH zinc finger"/>
    <property type="match status" value="1"/>
</dbReference>
<dbReference type="Proteomes" id="UP000078561">
    <property type="component" value="Unassembled WGS sequence"/>
</dbReference>
<dbReference type="GO" id="GO:0000175">
    <property type="term" value="F:3'-5'-RNA exonuclease activity"/>
    <property type="evidence" value="ECO:0007669"/>
    <property type="project" value="TreeGrafter"/>
</dbReference>
<evidence type="ECO:0000256" key="3">
    <source>
        <dbReference type="ARBA" id="ARBA00022771"/>
    </source>
</evidence>
<organism evidence="8">
    <name type="scientific">Absidia glauca</name>
    <name type="common">Pin mould</name>
    <dbReference type="NCBI Taxonomy" id="4829"/>
    <lineage>
        <taxon>Eukaryota</taxon>
        <taxon>Fungi</taxon>
        <taxon>Fungi incertae sedis</taxon>
        <taxon>Mucoromycota</taxon>
        <taxon>Mucoromycotina</taxon>
        <taxon>Mucoromycetes</taxon>
        <taxon>Mucorales</taxon>
        <taxon>Cunninghamellaceae</taxon>
        <taxon>Absidia</taxon>
    </lineage>
</organism>
<reference evidence="8" key="1">
    <citation type="submission" date="2016-04" db="EMBL/GenBank/DDBJ databases">
        <authorList>
            <person name="Evans L.H."/>
            <person name="Alamgir A."/>
            <person name="Owens N."/>
            <person name="Weber N.D."/>
            <person name="Virtaneva K."/>
            <person name="Barbian K."/>
            <person name="Babar A."/>
            <person name="Rosenke K."/>
        </authorList>
    </citation>
    <scope>NUCLEOTIDE SEQUENCE [LARGE SCALE GENOMIC DNA]</scope>
    <source>
        <strain evidence="8">CBS 101.48</strain>
    </source>
</reference>
<name>A0A168SSV8_ABSGL</name>
<dbReference type="SUPFAM" id="SSF53098">
    <property type="entry name" value="Ribonuclease H-like"/>
    <property type="match status" value="1"/>
</dbReference>
<keyword evidence="2 5" id="KW-0479">Metal-binding</keyword>
<dbReference type="InterPro" id="IPR012337">
    <property type="entry name" value="RNaseH-like_sf"/>
</dbReference>
<dbReference type="InterPro" id="IPR000571">
    <property type="entry name" value="Znf_CCCH"/>
</dbReference>
<dbReference type="Pfam" id="PF04857">
    <property type="entry name" value="CAF1"/>
    <property type="match status" value="2"/>
</dbReference>
<protein>
    <recommendedName>
        <fullName evidence="7">C3H1-type domain-containing protein</fullName>
    </recommendedName>
</protein>
<evidence type="ECO:0000256" key="6">
    <source>
        <dbReference type="SAM" id="MobiDB-lite"/>
    </source>
</evidence>
<feature type="domain" description="C3H1-type" evidence="7">
    <location>
        <begin position="273"/>
        <end position="301"/>
    </location>
</feature>
<dbReference type="GO" id="GO:0034472">
    <property type="term" value="P:snRNA 3'-end processing"/>
    <property type="evidence" value="ECO:0007669"/>
    <property type="project" value="TreeGrafter"/>
</dbReference>
<dbReference type="OMA" id="WTRIRSH"/>